<accession>A0A542EW53</accession>
<dbReference type="EMBL" id="VFMM01000001">
    <property type="protein sequence ID" value="TQJ19590.1"/>
    <property type="molecule type" value="Genomic_DNA"/>
</dbReference>
<organism evidence="2 3">
    <name type="scientific">Kribbella jejuensis</name>
    <dbReference type="NCBI Taxonomy" id="236068"/>
    <lineage>
        <taxon>Bacteria</taxon>
        <taxon>Bacillati</taxon>
        <taxon>Actinomycetota</taxon>
        <taxon>Actinomycetes</taxon>
        <taxon>Propionibacteriales</taxon>
        <taxon>Kribbellaceae</taxon>
        <taxon>Kribbella</taxon>
    </lineage>
</organism>
<keyword evidence="1" id="KW-0812">Transmembrane</keyword>
<protein>
    <submittedName>
        <fullName evidence="2">Uncharacterized protein</fullName>
    </submittedName>
</protein>
<evidence type="ECO:0000256" key="1">
    <source>
        <dbReference type="SAM" id="Phobius"/>
    </source>
</evidence>
<dbReference type="AlphaFoldDB" id="A0A542EW53"/>
<keyword evidence="3" id="KW-1185">Reference proteome</keyword>
<keyword evidence="1" id="KW-0472">Membrane</keyword>
<evidence type="ECO:0000313" key="3">
    <source>
        <dbReference type="Proteomes" id="UP000316298"/>
    </source>
</evidence>
<reference evidence="2 3" key="1">
    <citation type="submission" date="2019-06" db="EMBL/GenBank/DDBJ databases">
        <title>Sequencing the genomes of 1000 actinobacteria strains.</title>
        <authorList>
            <person name="Klenk H.-P."/>
        </authorList>
    </citation>
    <scope>NUCLEOTIDE SEQUENCE [LARGE SCALE GENOMIC DNA]</scope>
    <source>
        <strain evidence="2 3">DSM 17305</strain>
    </source>
</reference>
<sequence length="81" mass="9181">MKRLTVGFWVVTVALETYGTMHAMSAKAQANGKPFWRVLFSGQEFFIWHGAPGWYYPVLIGTTVFTGALTAVYVFSREQRT</sequence>
<proteinExistence type="predicted"/>
<dbReference type="OrthoDB" id="3829515at2"/>
<dbReference type="Proteomes" id="UP000316298">
    <property type="component" value="Unassembled WGS sequence"/>
</dbReference>
<gene>
    <name evidence="2" type="ORF">FB475_3760</name>
</gene>
<feature type="transmembrane region" description="Helical" evidence="1">
    <location>
        <begin position="54"/>
        <end position="75"/>
    </location>
</feature>
<comment type="caution">
    <text evidence="2">The sequence shown here is derived from an EMBL/GenBank/DDBJ whole genome shotgun (WGS) entry which is preliminary data.</text>
</comment>
<dbReference type="RefSeq" id="WP_141857503.1">
    <property type="nucleotide sequence ID" value="NZ_BAAAKA010000029.1"/>
</dbReference>
<keyword evidence="1" id="KW-1133">Transmembrane helix</keyword>
<evidence type="ECO:0000313" key="2">
    <source>
        <dbReference type="EMBL" id="TQJ19590.1"/>
    </source>
</evidence>
<name>A0A542EW53_9ACTN</name>